<dbReference type="Proteomes" id="UP001164305">
    <property type="component" value="Chromosome"/>
</dbReference>
<feature type="domain" description="Phosphotyrosine protein phosphatase I" evidence="1">
    <location>
        <begin position="27"/>
        <end position="118"/>
    </location>
</feature>
<accession>A0ABY6FZ94</accession>
<keyword evidence="3" id="KW-1185">Reference proteome</keyword>
<evidence type="ECO:0000313" key="3">
    <source>
        <dbReference type="Proteomes" id="UP001164305"/>
    </source>
</evidence>
<dbReference type="SMART" id="SM00226">
    <property type="entry name" value="LMWPc"/>
    <property type="match status" value="1"/>
</dbReference>
<proteinExistence type="predicted"/>
<dbReference type="Gene3D" id="3.40.50.2300">
    <property type="match status" value="1"/>
</dbReference>
<reference evidence="2" key="1">
    <citation type="submission" date="2022-10" db="EMBL/GenBank/DDBJ databases">
        <title>Whole-Genome Sequencing of Brachybacterium huguangmaarense BRM-3, Isolated from Betula schmidtii.</title>
        <authorList>
            <person name="Haam D."/>
        </authorList>
    </citation>
    <scope>NUCLEOTIDE SEQUENCE</scope>
    <source>
        <strain evidence="2">BRM-3</strain>
    </source>
</reference>
<sequence>MDVVDADLACDRRGGRFDVAGEHRDPLDTVRPRPGDHGRGLGAFVVGEVTGTVPQLFTTDQVREADAVITMGCGDVCPVFPGKRYEDWDLTGPAGKSLAEVRPIRDDIKQRVTAFVEELRRSPRA</sequence>
<protein>
    <submittedName>
        <fullName evidence="2">Heat-shock protein HtpX</fullName>
    </submittedName>
</protein>
<evidence type="ECO:0000313" key="2">
    <source>
        <dbReference type="EMBL" id="UYG16240.1"/>
    </source>
</evidence>
<name>A0ABY6FZ94_9MICO</name>
<dbReference type="SUPFAM" id="SSF52788">
    <property type="entry name" value="Phosphotyrosine protein phosphatases I"/>
    <property type="match status" value="1"/>
</dbReference>
<dbReference type="InterPro" id="IPR023485">
    <property type="entry name" value="Ptyr_pPase"/>
</dbReference>
<evidence type="ECO:0000259" key="1">
    <source>
        <dbReference type="SMART" id="SM00226"/>
    </source>
</evidence>
<gene>
    <name evidence="2" type="ORF">BRM3_11545</name>
</gene>
<organism evidence="2 3">
    <name type="scientific">Brachybacterium huguangmaarense</name>
    <dbReference type="NCBI Taxonomy" id="1652028"/>
    <lineage>
        <taxon>Bacteria</taxon>
        <taxon>Bacillati</taxon>
        <taxon>Actinomycetota</taxon>
        <taxon>Actinomycetes</taxon>
        <taxon>Micrococcales</taxon>
        <taxon>Dermabacteraceae</taxon>
        <taxon>Brachybacterium</taxon>
    </lineage>
</organism>
<dbReference type="InterPro" id="IPR036196">
    <property type="entry name" value="Ptyr_pPase_sf"/>
</dbReference>
<dbReference type="EMBL" id="CP107020">
    <property type="protein sequence ID" value="UYG16240.1"/>
    <property type="molecule type" value="Genomic_DNA"/>
</dbReference>